<feature type="domain" description="C2H2-type" evidence="12">
    <location>
        <begin position="136"/>
        <end position="163"/>
    </location>
</feature>
<feature type="domain" description="C2H2-type" evidence="12">
    <location>
        <begin position="193"/>
        <end position="220"/>
    </location>
</feature>
<dbReference type="FunFam" id="3.30.160.60:FF:000112">
    <property type="entry name" value="Mds1 and evi1 complex locus protein"/>
    <property type="match status" value="2"/>
</dbReference>
<feature type="domain" description="C2H2-type" evidence="12">
    <location>
        <begin position="627"/>
        <end position="654"/>
    </location>
</feature>
<proteinExistence type="predicted"/>
<accession>A0A4S2KU07</accession>
<feature type="region of interest" description="Disordered" evidence="11">
    <location>
        <begin position="1132"/>
        <end position="1169"/>
    </location>
</feature>
<comment type="caution">
    <text evidence="13">The sequence shown here is derived from an EMBL/GenBank/DDBJ whole genome shotgun (WGS) entry which is preliminary data.</text>
</comment>
<evidence type="ECO:0000259" key="12">
    <source>
        <dbReference type="PROSITE" id="PS50157"/>
    </source>
</evidence>
<dbReference type="GO" id="GO:0005634">
    <property type="term" value="C:nucleus"/>
    <property type="evidence" value="ECO:0007669"/>
    <property type="project" value="UniProtKB-SubCell"/>
</dbReference>
<feature type="domain" description="C2H2-type" evidence="12">
    <location>
        <begin position="570"/>
        <end position="597"/>
    </location>
</feature>
<feature type="region of interest" description="Disordered" evidence="11">
    <location>
        <begin position="648"/>
        <end position="674"/>
    </location>
</feature>
<keyword evidence="4 10" id="KW-0863">Zinc-finger</keyword>
<evidence type="ECO:0000256" key="5">
    <source>
        <dbReference type="ARBA" id="ARBA00022833"/>
    </source>
</evidence>
<evidence type="ECO:0000256" key="11">
    <source>
        <dbReference type="SAM" id="MobiDB-lite"/>
    </source>
</evidence>
<feature type="domain" description="C2H2-type" evidence="12">
    <location>
        <begin position="1542"/>
        <end position="1570"/>
    </location>
</feature>
<feature type="compositionally biased region" description="Basic and acidic residues" evidence="11">
    <location>
        <begin position="1132"/>
        <end position="1146"/>
    </location>
</feature>
<keyword evidence="3" id="KW-0677">Repeat</keyword>
<feature type="compositionally biased region" description="Basic and acidic residues" evidence="11">
    <location>
        <begin position="824"/>
        <end position="839"/>
    </location>
</feature>
<dbReference type="GO" id="GO:0008270">
    <property type="term" value="F:zinc ion binding"/>
    <property type="evidence" value="ECO:0007669"/>
    <property type="project" value="UniProtKB-KW"/>
</dbReference>
<feature type="domain" description="C2H2-type" evidence="12">
    <location>
        <begin position="73"/>
        <end position="101"/>
    </location>
</feature>
<comment type="subcellular location">
    <subcellularLocation>
        <location evidence="1">Nucleus</location>
    </subcellularLocation>
</comment>
<dbReference type="FunFam" id="3.30.160.60:FF:000159">
    <property type="entry name" value="Mds1 and evi1 complex locus protein"/>
    <property type="match status" value="2"/>
</dbReference>
<evidence type="ECO:0000256" key="8">
    <source>
        <dbReference type="ARBA" id="ARBA00023163"/>
    </source>
</evidence>
<feature type="domain" description="C2H2-type" evidence="12">
    <location>
        <begin position="598"/>
        <end position="626"/>
    </location>
</feature>
<feature type="compositionally biased region" description="Basic and acidic residues" evidence="11">
    <location>
        <begin position="341"/>
        <end position="365"/>
    </location>
</feature>
<feature type="compositionally biased region" description="Polar residues" evidence="11">
    <location>
        <begin position="429"/>
        <end position="446"/>
    </location>
</feature>
<feature type="compositionally biased region" description="Acidic residues" evidence="11">
    <location>
        <begin position="719"/>
        <end position="728"/>
    </location>
</feature>
<dbReference type="SMART" id="SM00614">
    <property type="entry name" value="ZnF_BED"/>
    <property type="match status" value="2"/>
</dbReference>
<feature type="region of interest" description="Disordered" evidence="11">
    <location>
        <begin position="1661"/>
        <end position="1708"/>
    </location>
</feature>
<feature type="region of interest" description="Disordered" evidence="11">
    <location>
        <begin position="895"/>
        <end position="936"/>
    </location>
</feature>
<dbReference type="EMBL" id="QBLH01001065">
    <property type="protein sequence ID" value="TGZ53340.1"/>
    <property type="molecule type" value="Genomic_DNA"/>
</dbReference>
<dbReference type="Proteomes" id="UP000310200">
    <property type="component" value="Unassembled WGS sequence"/>
</dbReference>
<feature type="domain" description="C2H2-type" evidence="12">
    <location>
        <begin position="164"/>
        <end position="191"/>
    </location>
</feature>
<keyword evidence="14" id="KW-1185">Reference proteome</keyword>
<evidence type="ECO:0000256" key="6">
    <source>
        <dbReference type="ARBA" id="ARBA00023015"/>
    </source>
</evidence>
<name>A0A4S2KU07_9HYME</name>
<dbReference type="InterPro" id="IPR036236">
    <property type="entry name" value="Znf_C2H2_sf"/>
</dbReference>
<feature type="compositionally biased region" description="Polar residues" evidence="11">
    <location>
        <begin position="1"/>
        <end position="15"/>
    </location>
</feature>
<evidence type="ECO:0000313" key="14">
    <source>
        <dbReference type="Proteomes" id="UP000310200"/>
    </source>
</evidence>
<evidence type="ECO:0000256" key="2">
    <source>
        <dbReference type="ARBA" id="ARBA00022723"/>
    </source>
</evidence>
<dbReference type="Gene3D" id="3.30.160.60">
    <property type="entry name" value="Classic Zinc Finger"/>
    <property type="match status" value="9"/>
</dbReference>
<feature type="compositionally biased region" description="Polar residues" evidence="11">
    <location>
        <begin position="1417"/>
        <end position="1428"/>
    </location>
</feature>
<sequence length="1708" mass="191196">MSLSYNARNEQSMSPLVTPLLWPSRGSGSPSQHSGTVDEDKEDEEEGETRCTVCDKPLDSHLVTCHRYPAEQHRCDSCPRAYAWRPLLVRHRAIVHGDLRNYPCENCPKSNIRQVFTDPSNLQRHIRTHHVGARSHACTECGKTFATSSGLKQHTHIHSSVKPFQCEVCFKAYTQFSNLCRHKRMHADCRMQIKCVKCGQSFSTVTSLSKHKRFCDSTTPTGPPGTMPQLPTPATSPFLVYPRPPVSLPGGLPFYPPSLMGPYPGIFPNAPNFLNTPLLFPPKIEEVEKRSDSPKKERFTPPRVLSQHNKVSPSTAEEATSTFRPSPARPPVQPTPESDDDLSKRREARSNERKMETESTLKEEATEQPLDLRVQTKKQDAISKTANRKSRTPSPAPVPMEETPAPPDRPKSEEDVAAPPPMELESKDVQGSSPHLRTSLSIEQPPTNTPPHMAYPRPIHPLFLETMYRGPTGTFPGFPSAPPPPGGGTPESRLIPPLPPFAPPRGLPFLGSLMNGLSGARPGAGFDLLARPPLSAFPGVKPFQEAVMTPHHHHHHHHHHHVHGKMKDRYSCKFCGKVFPRSANLTRHLRTHTGEQPYKCKYCERSFSISSNLQRHVRNIHDKQRPFKCPLCERCFGQQTNLDRHLKKHEADDGSGVVSVADSPGSSNENEREDTYFDEIRSFMGKVTYGGESGYGLPHHPAYIPNRLHEINESKMEVEYDEDEDSEEGVSPLEETDGLSPIEAKESPSPSQYDLKLREKQELLNNNTAEPTSASKASGNVSSADTPTWSTYLPGRIARFRERYDGDGGGSDGGVGGDGAPSRRLTEKREEKEEVVNVEKPRRNLKRRCIDSNRRLSYSTAAADLQGTLDRGARREGRRRTVDGATPTMVRARATVEESCCEPEGVSSERRGASSGPATSEQERARSSESNAPLAGRLAGHASCPRIRRTFEMEEEGTAPRGTLRYVREDGRRGNSLIYLLIYPSESTSCTWCSVRCDGSCKSIFTEILSSSLPRDAVSLAGATKSLFPHNELLVRAAATSDVADRTFESEEDAMGNPDKERFSGFGHDLTHMRMILRQSQRIELCAKIIGTRGADRNAPRRAELHRLGICQRTAFTKRSSVVYDSRDFARGRPRSVSENRSEKAAQKRPVGHAVQTEANDEFTDNNPGSCYSTTMKYETWVAEIFREVLLSINPRSNSRACSPGTGPRPLRFLRAMRRDGQLSKGPQYPYPLSLRTVVLSPTEKNRITGDIEARLNARLCGSTRTRLAAQRMRSDLADYPRQAGYSVAPTGSKLARKLQRADEDSNRIRASTIKTSLRPSRCPIVDESREGVTISLLAHRDLSSVMSGYLGSITLPPTLLHDPKYPPAMREKDSSPRKMPGHISPKQASIYPLSVRVPDVEELPYDLSHGHGRGMSSPTNQQQQQPHMSPAARPPQPHNQDELDCEPLDLRVDHKKERLRDENQNEIEVLNQNSLGGGSLPYHTVLFPQHHAMHPLVLEAMYRSHHHSSPDRYSCKFCGKVFPRSANLTRHLRTHTGEQPYKCKYCERSFSISSNLQRHVRNIHNKEKPFKCPLCERCFGQQTNLDRHLKKHDADGPTILDEVRSRYHGQLPRADDSYFEEIRSFMGKITSQRQSIPYFPGLLGHATDDFRNDKQQLQLEEKRGDSSYFSDRDNLSSRSSSTASRPESVQEEQREVNSPPLSPGNNT</sequence>
<dbReference type="PROSITE" id="PS50157">
    <property type="entry name" value="ZINC_FINGER_C2H2_2"/>
    <property type="match status" value="10"/>
</dbReference>
<dbReference type="InterPro" id="IPR013087">
    <property type="entry name" value="Znf_C2H2_type"/>
</dbReference>
<feature type="region of interest" description="Disordered" evidence="11">
    <location>
        <begin position="1405"/>
        <end position="1446"/>
    </location>
</feature>
<evidence type="ECO:0000256" key="9">
    <source>
        <dbReference type="ARBA" id="ARBA00023242"/>
    </source>
</evidence>
<dbReference type="SUPFAM" id="SSF57667">
    <property type="entry name" value="beta-beta-alpha zinc fingers"/>
    <property type="match status" value="7"/>
</dbReference>
<feature type="compositionally biased region" description="Acidic residues" evidence="11">
    <location>
        <begin position="37"/>
        <end position="47"/>
    </location>
</feature>
<dbReference type="FunFam" id="3.30.160.60:FF:000150">
    <property type="entry name" value="Mds1 and evi1 complex locus protein"/>
    <property type="match status" value="1"/>
</dbReference>
<dbReference type="InterPro" id="IPR050331">
    <property type="entry name" value="Zinc_finger"/>
</dbReference>
<feature type="compositionally biased region" description="Gly residues" evidence="11">
    <location>
        <begin position="807"/>
        <end position="819"/>
    </location>
</feature>
<feature type="domain" description="C2H2-type" evidence="12">
    <location>
        <begin position="1571"/>
        <end position="1598"/>
    </location>
</feature>
<feature type="region of interest" description="Disordered" evidence="11">
    <location>
        <begin position="717"/>
        <end position="752"/>
    </location>
</feature>
<dbReference type="FunFam" id="3.30.160.60:FF:000929">
    <property type="entry name" value="Uncharacterized protein, isoform B"/>
    <property type="match status" value="1"/>
</dbReference>
<keyword evidence="8" id="KW-0804">Transcription</keyword>
<evidence type="ECO:0000256" key="10">
    <source>
        <dbReference type="PROSITE-ProRule" id="PRU00042"/>
    </source>
</evidence>
<dbReference type="SMART" id="SM00355">
    <property type="entry name" value="ZnF_C2H2"/>
    <property type="match status" value="12"/>
</dbReference>
<dbReference type="FunFam" id="3.30.160.60:FF:000126">
    <property type="entry name" value="Mds1 and evi1 complex locus protein"/>
    <property type="match status" value="1"/>
</dbReference>
<feature type="region of interest" description="Disordered" evidence="11">
    <location>
        <begin position="1"/>
        <end position="50"/>
    </location>
</feature>
<evidence type="ECO:0000256" key="4">
    <source>
        <dbReference type="ARBA" id="ARBA00022771"/>
    </source>
</evidence>
<dbReference type="Pfam" id="PF00096">
    <property type="entry name" value="zf-C2H2"/>
    <property type="match status" value="9"/>
</dbReference>
<keyword evidence="2" id="KW-0479">Metal-binding</keyword>
<evidence type="ECO:0000256" key="3">
    <source>
        <dbReference type="ARBA" id="ARBA00022737"/>
    </source>
</evidence>
<feature type="compositionally biased region" description="Polar residues" evidence="11">
    <location>
        <begin position="26"/>
        <end position="35"/>
    </location>
</feature>
<reference evidence="13 14" key="1">
    <citation type="journal article" date="2019" name="Philos. Trans. R. Soc. Lond., B, Biol. Sci.">
        <title>Ant behaviour and brain gene expression of defending hosts depend on the ecological success of the intruding social parasite.</title>
        <authorList>
            <person name="Kaur R."/>
            <person name="Stoldt M."/>
            <person name="Jongepier E."/>
            <person name="Feldmeyer B."/>
            <person name="Menzel F."/>
            <person name="Bornberg-Bauer E."/>
            <person name="Foitzik S."/>
        </authorList>
    </citation>
    <scope>NUCLEOTIDE SEQUENCE [LARGE SCALE GENOMIC DNA]</scope>
    <source>
        <tissue evidence="13">Whole body</tissue>
    </source>
</reference>
<feature type="compositionally biased region" description="Basic and acidic residues" evidence="11">
    <location>
        <begin position="287"/>
        <end position="300"/>
    </location>
</feature>
<dbReference type="FunFam" id="3.30.160.60:FF:000653">
    <property type="entry name" value="Zinc finger protein Pegasus"/>
    <property type="match status" value="1"/>
</dbReference>
<evidence type="ECO:0000256" key="1">
    <source>
        <dbReference type="ARBA" id="ARBA00004123"/>
    </source>
</evidence>
<dbReference type="PANTHER" id="PTHR16515">
    <property type="entry name" value="PR DOMAIN ZINC FINGER PROTEIN"/>
    <property type="match status" value="1"/>
</dbReference>
<feature type="compositionally biased region" description="Polar residues" evidence="11">
    <location>
        <begin position="766"/>
        <end position="791"/>
    </location>
</feature>
<feature type="region of interest" description="Disordered" evidence="11">
    <location>
        <begin position="766"/>
        <end position="839"/>
    </location>
</feature>
<feature type="compositionally biased region" description="Basic and acidic residues" evidence="11">
    <location>
        <begin position="1363"/>
        <end position="1377"/>
    </location>
</feature>
<feature type="region of interest" description="Disordered" evidence="11">
    <location>
        <begin position="1363"/>
        <end position="1388"/>
    </location>
</feature>
<protein>
    <recommendedName>
        <fullName evidence="12">C2H2-type domain-containing protein</fullName>
    </recommendedName>
</protein>
<keyword evidence="9" id="KW-0539">Nucleus</keyword>
<keyword evidence="6" id="KW-0805">Transcription regulation</keyword>
<feature type="compositionally biased region" description="Basic and acidic residues" evidence="11">
    <location>
        <begin position="1661"/>
        <end position="1676"/>
    </location>
</feature>
<gene>
    <name evidence="13" type="ORF">DBV15_08543</name>
</gene>
<feature type="domain" description="C2H2-type" evidence="12">
    <location>
        <begin position="1514"/>
        <end position="1541"/>
    </location>
</feature>
<feature type="compositionally biased region" description="Polar residues" evidence="11">
    <location>
        <begin position="306"/>
        <end position="324"/>
    </location>
</feature>
<evidence type="ECO:0000256" key="7">
    <source>
        <dbReference type="ARBA" id="ARBA00023125"/>
    </source>
</evidence>
<feature type="region of interest" description="Disordered" evidence="11">
    <location>
        <begin position="287"/>
        <end position="451"/>
    </location>
</feature>
<dbReference type="STRING" id="300112.A0A4S2KU07"/>
<feature type="compositionally biased region" description="Low complexity" evidence="11">
    <location>
        <begin position="1677"/>
        <end position="1688"/>
    </location>
</feature>
<dbReference type="PANTHER" id="PTHR16515:SF21">
    <property type="entry name" value="PR DOMAIN ZINC FINGER PROTEIN 13"/>
    <property type="match status" value="1"/>
</dbReference>
<keyword evidence="5" id="KW-0862">Zinc</keyword>
<dbReference type="GO" id="GO:0003677">
    <property type="term" value="F:DNA binding"/>
    <property type="evidence" value="ECO:0007669"/>
    <property type="project" value="UniProtKB-KW"/>
</dbReference>
<keyword evidence="7" id="KW-0238">DNA-binding</keyword>
<organism evidence="13 14">
    <name type="scientific">Temnothorax longispinosus</name>
    <dbReference type="NCBI Taxonomy" id="300112"/>
    <lineage>
        <taxon>Eukaryota</taxon>
        <taxon>Metazoa</taxon>
        <taxon>Ecdysozoa</taxon>
        <taxon>Arthropoda</taxon>
        <taxon>Hexapoda</taxon>
        <taxon>Insecta</taxon>
        <taxon>Pterygota</taxon>
        <taxon>Neoptera</taxon>
        <taxon>Endopterygota</taxon>
        <taxon>Hymenoptera</taxon>
        <taxon>Apocrita</taxon>
        <taxon>Aculeata</taxon>
        <taxon>Formicoidea</taxon>
        <taxon>Formicidae</taxon>
        <taxon>Myrmicinae</taxon>
        <taxon>Temnothorax</taxon>
    </lineage>
</organism>
<dbReference type="GO" id="GO:0006355">
    <property type="term" value="P:regulation of DNA-templated transcription"/>
    <property type="evidence" value="ECO:0007669"/>
    <property type="project" value="UniProtKB-ARBA"/>
</dbReference>
<dbReference type="PROSITE" id="PS00028">
    <property type="entry name" value="ZINC_FINGER_C2H2_1"/>
    <property type="match status" value="9"/>
</dbReference>
<evidence type="ECO:0000313" key="13">
    <source>
        <dbReference type="EMBL" id="TGZ53340.1"/>
    </source>
</evidence>